<dbReference type="KEGG" id="muo:115481976"/>
<dbReference type="InterPro" id="IPR033543">
    <property type="entry name" value="BCL2L15"/>
</dbReference>
<evidence type="ECO:0000313" key="1">
    <source>
        <dbReference type="Proteomes" id="UP000515156"/>
    </source>
</evidence>
<evidence type="ECO:0000313" key="2">
    <source>
        <dbReference type="RefSeq" id="XP_030077346.1"/>
    </source>
</evidence>
<dbReference type="InterPro" id="IPR036834">
    <property type="entry name" value="Bcl-2-like_sf"/>
</dbReference>
<dbReference type="CTD" id="440603"/>
<accession>A0A6P7ZSX8</accession>
<protein>
    <submittedName>
        <fullName evidence="2">Bcl-2-like protein 15 isoform X1</fullName>
    </submittedName>
</protein>
<dbReference type="Proteomes" id="UP000515156">
    <property type="component" value="Chromosome 12"/>
</dbReference>
<dbReference type="GO" id="GO:0005829">
    <property type="term" value="C:cytosol"/>
    <property type="evidence" value="ECO:0007669"/>
    <property type="project" value="TreeGrafter"/>
</dbReference>
<dbReference type="RefSeq" id="XP_030077346.1">
    <property type="nucleotide sequence ID" value="XM_030221486.1"/>
</dbReference>
<keyword evidence="1" id="KW-1185">Reference proteome</keyword>
<gene>
    <name evidence="2" type="primary">BCL2L15</name>
</gene>
<dbReference type="PANTHER" id="PTHR36466">
    <property type="entry name" value="BCL-2-LIKE PROTEIN 15"/>
    <property type="match status" value="1"/>
</dbReference>
<reference evidence="2" key="1">
    <citation type="submission" date="2025-08" db="UniProtKB">
        <authorList>
            <consortium name="RefSeq"/>
        </authorList>
    </citation>
    <scope>IDENTIFICATION</scope>
</reference>
<dbReference type="InParanoid" id="A0A6P7ZSX8"/>
<dbReference type="Gene3D" id="1.10.437.10">
    <property type="entry name" value="Blc2-like"/>
    <property type="match status" value="1"/>
</dbReference>
<organism evidence="1 2">
    <name type="scientific">Microcaecilia unicolor</name>
    <dbReference type="NCBI Taxonomy" id="1415580"/>
    <lineage>
        <taxon>Eukaryota</taxon>
        <taxon>Metazoa</taxon>
        <taxon>Chordata</taxon>
        <taxon>Craniata</taxon>
        <taxon>Vertebrata</taxon>
        <taxon>Euteleostomi</taxon>
        <taxon>Amphibia</taxon>
        <taxon>Gymnophiona</taxon>
        <taxon>Siphonopidae</taxon>
        <taxon>Microcaecilia</taxon>
    </lineage>
</organism>
<proteinExistence type="predicted"/>
<name>A0A6P7ZSX8_9AMPH</name>
<dbReference type="GO" id="GO:0042981">
    <property type="term" value="P:regulation of apoptotic process"/>
    <property type="evidence" value="ECO:0007669"/>
    <property type="project" value="InterPro"/>
</dbReference>
<dbReference type="OrthoDB" id="9950208at2759"/>
<dbReference type="GO" id="GO:0005634">
    <property type="term" value="C:nucleus"/>
    <property type="evidence" value="ECO:0007669"/>
    <property type="project" value="TreeGrafter"/>
</dbReference>
<dbReference type="GeneID" id="115481976"/>
<sequence length="157" mass="17512">MRTFEEETECVVKALLSELLGENEGISFRNLESDSLESSEAGNEDTFDPQLIACRLRDIGDRINKEIERNVQQLILDWGTEKVAVDFLKAVSTVSSTWTARNPEVASEKALLSVGVALFKQTVIRAPQLCGQLESAMNTFFSTLKPHIQNLGGWEHI</sequence>
<dbReference type="AlphaFoldDB" id="A0A6P7ZSX8"/>
<dbReference type="PANTHER" id="PTHR36466:SF1">
    <property type="entry name" value="BCL-2-LIKE PROTEIN 15"/>
    <property type="match status" value="1"/>
</dbReference>
<dbReference type="FunCoup" id="A0A6P7ZSX8">
    <property type="interactions" value="231"/>
</dbReference>
<dbReference type="SUPFAM" id="SSF56854">
    <property type="entry name" value="Bcl-2 inhibitors of programmed cell death"/>
    <property type="match status" value="1"/>
</dbReference>